<dbReference type="PANTHER" id="PTHR42696">
    <property type="entry name" value="ASPARTATE AMMONIA-LYASE"/>
    <property type="match status" value="1"/>
</dbReference>
<dbReference type="Pfam" id="PF00206">
    <property type="entry name" value="Lyase_1"/>
    <property type="match status" value="1"/>
</dbReference>
<accession>A0ABV6S0W6</accession>
<organism evidence="2 3">
    <name type="scientific">Lysobacter korlensis</name>
    <dbReference type="NCBI Taxonomy" id="553636"/>
    <lineage>
        <taxon>Bacteria</taxon>
        <taxon>Pseudomonadati</taxon>
        <taxon>Pseudomonadota</taxon>
        <taxon>Gammaproteobacteria</taxon>
        <taxon>Lysobacterales</taxon>
        <taxon>Lysobacteraceae</taxon>
        <taxon>Lysobacter</taxon>
    </lineage>
</organism>
<keyword evidence="2" id="KW-0456">Lyase</keyword>
<evidence type="ECO:0000313" key="3">
    <source>
        <dbReference type="Proteomes" id="UP001589896"/>
    </source>
</evidence>
<protein>
    <submittedName>
        <fullName evidence="2">Lyase family protein</fullName>
    </submittedName>
</protein>
<dbReference type="Gene3D" id="1.10.275.10">
    <property type="entry name" value="Fumarase/aspartase (N-terminal domain)"/>
    <property type="match status" value="1"/>
</dbReference>
<comment type="caution">
    <text evidence="2">The sequence shown here is derived from an EMBL/GenBank/DDBJ whole genome shotgun (WGS) entry which is preliminary data.</text>
</comment>
<dbReference type="GO" id="GO:0016829">
    <property type="term" value="F:lyase activity"/>
    <property type="evidence" value="ECO:0007669"/>
    <property type="project" value="UniProtKB-KW"/>
</dbReference>
<dbReference type="InterPro" id="IPR024083">
    <property type="entry name" value="Fumarase/histidase_N"/>
</dbReference>
<dbReference type="InterPro" id="IPR008948">
    <property type="entry name" value="L-Aspartase-like"/>
</dbReference>
<evidence type="ECO:0000313" key="2">
    <source>
        <dbReference type="EMBL" id="MFC0682879.1"/>
    </source>
</evidence>
<sequence length="114" mass="11965">MVLTSEASAQPDSRIETDSLGSLEVPSDAYWGVHTARALTNFPVAMRAISTYPDLIRALARVKQAAARANRDLGVLDAGKADLIDRVCEEIAGGALHEQFVVGVIQGGAGTSTN</sequence>
<reference evidence="2 3" key="1">
    <citation type="submission" date="2024-09" db="EMBL/GenBank/DDBJ databases">
        <authorList>
            <person name="Sun Q."/>
            <person name="Mori K."/>
        </authorList>
    </citation>
    <scope>NUCLEOTIDE SEQUENCE [LARGE SCALE GENOMIC DNA]</scope>
    <source>
        <strain evidence="2 3">KCTC 23076</strain>
    </source>
</reference>
<dbReference type="InterPro" id="IPR022761">
    <property type="entry name" value="Fumarate_lyase_N"/>
</dbReference>
<dbReference type="EMBL" id="JBHLTG010000023">
    <property type="protein sequence ID" value="MFC0682879.1"/>
    <property type="molecule type" value="Genomic_DNA"/>
</dbReference>
<dbReference type="SUPFAM" id="SSF48557">
    <property type="entry name" value="L-aspartase-like"/>
    <property type="match status" value="1"/>
</dbReference>
<dbReference type="Proteomes" id="UP001589896">
    <property type="component" value="Unassembled WGS sequence"/>
</dbReference>
<dbReference type="PANTHER" id="PTHR42696:SF2">
    <property type="entry name" value="ASPARTATE AMMONIA-LYASE"/>
    <property type="match status" value="1"/>
</dbReference>
<keyword evidence="3" id="KW-1185">Reference proteome</keyword>
<gene>
    <name evidence="2" type="ORF">ACFFGH_34030</name>
</gene>
<feature type="domain" description="Fumarate lyase N-terminal" evidence="1">
    <location>
        <begin position="21"/>
        <end position="114"/>
    </location>
</feature>
<proteinExistence type="predicted"/>
<feature type="non-terminal residue" evidence="2">
    <location>
        <position position="114"/>
    </location>
</feature>
<dbReference type="RefSeq" id="WP_386677328.1">
    <property type="nucleotide sequence ID" value="NZ_JBHLTG010000023.1"/>
</dbReference>
<evidence type="ECO:0000259" key="1">
    <source>
        <dbReference type="Pfam" id="PF00206"/>
    </source>
</evidence>
<name>A0ABV6S0W6_9GAMM</name>
<dbReference type="InterPro" id="IPR051546">
    <property type="entry name" value="Aspartate_Ammonia-Lyase"/>
</dbReference>